<dbReference type="EMBL" id="CP051180">
    <property type="protein sequence ID" value="QIZ75459.1"/>
    <property type="molecule type" value="Genomic_DNA"/>
</dbReference>
<keyword evidence="3" id="KW-1185">Reference proteome</keyword>
<dbReference type="KEGG" id="fes:HER31_00185"/>
<keyword evidence="1" id="KW-0732">Signal</keyword>
<evidence type="ECO:0000313" key="3">
    <source>
        <dbReference type="Proteomes" id="UP000501602"/>
    </source>
</evidence>
<feature type="signal peptide" evidence="1">
    <location>
        <begin position="1"/>
        <end position="20"/>
    </location>
</feature>
<reference evidence="2 3" key="1">
    <citation type="submission" date="2020-04" db="EMBL/GenBank/DDBJ databases">
        <title>Ferrimonas sp. S7 isolated from sea water.</title>
        <authorList>
            <person name="Bae S.S."/>
            <person name="Baek K."/>
        </authorList>
    </citation>
    <scope>NUCLEOTIDE SEQUENCE [LARGE SCALE GENOMIC DNA]</scope>
    <source>
        <strain evidence="2 3">S7</strain>
    </source>
</reference>
<gene>
    <name evidence="2" type="ORF">HER31_00185</name>
</gene>
<proteinExistence type="predicted"/>
<evidence type="ECO:0000256" key="1">
    <source>
        <dbReference type="SAM" id="SignalP"/>
    </source>
</evidence>
<dbReference type="InterPro" id="IPR019660">
    <property type="entry name" value="Put_sensory_transdc_reg_YbjN"/>
</dbReference>
<organism evidence="2 3">
    <name type="scientific">Ferrimonas lipolytica</name>
    <dbReference type="NCBI Taxonomy" id="2724191"/>
    <lineage>
        <taxon>Bacteria</taxon>
        <taxon>Pseudomonadati</taxon>
        <taxon>Pseudomonadota</taxon>
        <taxon>Gammaproteobacteria</taxon>
        <taxon>Alteromonadales</taxon>
        <taxon>Ferrimonadaceae</taxon>
        <taxon>Ferrimonas</taxon>
    </lineage>
</organism>
<sequence length="152" mass="17186">MKRWHWLLPCTLACGAVAQADTLIDASEPDTLVTLLQTHGEAVMDRDAVGDPLIIGQFQGAYYTISFYGCIRGHSCQDLMFNAAWENNGIELATINQWNSNNRYGKAFFDDVGDPTIEMAVNLNWGVSRDNFMDTVEWWFASMQKFSQEIGY</sequence>
<dbReference type="Pfam" id="PF10722">
    <property type="entry name" value="YbjN"/>
    <property type="match status" value="1"/>
</dbReference>
<dbReference type="RefSeq" id="WP_168658721.1">
    <property type="nucleotide sequence ID" value="NZ_CP051180.1"/>
</dbReference>
<name>A0A6H1UA03_9GAMM</name>
<protein>
    <submittedName>
        <fullName evidence="2">YbjN domain-containing protein</fullName>
    </submittedName>
</protein>
<dbReference type="Proteomes" id="UP000501602">
    <property type="component" value="Chromosome"/>
</dbReference>
<evidence type="ECO:0000313" key="2">
    <source>
        <dbReference type="EMBL" id="QIZ75459.1"/>
    </source>
</evidence>
<accession>A0A6H1UA03</accession>
<dbReference type="CDD" id="cd17511">
    <property type="entry name" value="YbjN_AmyR-like"/>
    <property type="match status" value="1"/>
</dbReference>
<feature type="chain" id="PRO_5026094284" evidence="1">
    <location>
        <begin position="21"/>
        <end position="152"/>
    </location>
</feature>
<dbReference type="AlphaFoldDB" id="A0A6H1UA03"/>